<dbReference type="PROSITE" id="PS50893">
    <property type="entry name" value="ABC_TRANSPORTER_2"/>
    <property type="match status" value="1"/>
</dbReference>
<comment type="similarity">
    <text evidence="1">Belongs to the ABC transporter superfamily.</text>
</comment>
<evidence type="ECO:0000313" key="6">
    <source>
        <dbReference type="EMBL" id="HFQ79626.1"/>
    </source>
</evidence>
<comment type="caution">
    <text evidence="6">The sequence shown here is derived from an EMBL/GenBank/DDBJ whole genome shotgun (WGS) entry which is preliminary data.</text>
</comment>
<dbReference type="PANTHER" id="PTHR42711:SF5">
    <property type="entry name" value="ABC TRANSPORTER ATP-BINDING PROTEIN NATA"/>
    <property type="match status" value="1"/>
</dbReference>
<dbReference type="PANTHER" id="PTHR42711">
    <property type="entry name" value="ABC TRANSPORTER ATP-BINDING PROTEIN"/>
    <property type="match status" value="1"/>
</dbReference>
<dbReference type="PROSITE" id="PS00211">
    <property type="entry name" value="ABC_TRANSPORTER_1"/>
    <property type="match status" value="1"/>
</dbReference>
<keyword evidence="4 6" id="KW-0067">ATP-binding</keyword>
<name>A0A832AUV4_9CREN</name>
<keyword evidence="3" id="KW-0547">Nucleotide-binding</keyword>
<dbReference type="Pfam" id="PF00005">
    <property type="entry name" value="ABC_tran"/>
    <property type="match status" value="1"/>
</dbReference>
<evidence type="ECO:0000259" key="5">
    <source>
        <dbReference type="PROSITE" id="PS50893"/>
    </source>
</evidence>
<reference evidence="6" key="1">
    <citation type="journal article" date="2020" name="mSystems">
        <title>Genome- and Community-Level Interaction Insights into Carbon Utilization and Element Cycling Functions of Hydrothermarchaeota in Hydrothermal Sediment.</title>
        <authorList>
            <person name="Zhou Z."/>
            <person name="Liu Y."/>
            <person name="Xu W."/>
            <person name="Pan J."/>
            <person name="Luo Z.H."/>
            <person name="Li M."/>
        </authorList>
    </citation>
    <scope>NUCLEOTIDE SEQUENCE</scope>
    <source>
        <strain evidence="6">SpSt-629</strain>
    </source>
</reference>
<dbReference type="InterPro" id="IPR027417">
    <property type="entry name" value="P-loop_NTPase"/>
</dbReference>
<dbReference type="GO" id="GO:0016887">
    <property type="term" value="F:ATP hydrolysis activity"/>
    <property type="evidence" value="ECO:0007669"/>
    <property type="project" value="InterPro"/>
</dbReference>
<feature type="domain" description="ABC transporter" evidence="5">
    <location>
        <begin position="8"/>
        <end position="237"/>
    </location>
</feature>
<keyword evidence="2" id="KW-0813">Transport</keyword>
<dbReference type="CDD" id="cd03230">
    <property type="entry name" value="ABC_DR_subfamily_A"/>
    <property type="match status" value="1"/>
</dbReference>
<proteinExistence type="inferred from homology"/>
<dbReference type="InterPro" id="IPR003593">
    <property type="entry name" value="AAA+_ATPase"/>
</dbReference>
<dbReference type="GO" id="GO:0005524">
    <property type="term" value="F:ATP binding"/>
    <property type="evidence" value="ECO:0007669"/>
    <property type="project" value="UniProtKB-KW"/>
</dbReference>
<organism evidence="6">
    <name type="scientific">Ignisphaera aggregans</name>
    <dbReference type="NCBI Taxonomy" id="334771"/>
    <lineage>
        <taxon>Archaea</taxon>
        <taxon>Thermoproteota</taxon>
        <taxon>Thermoprotei</taxon>
        <taxon>Desulfurococcales</taxon>
        <taxon>Desulfurococcaceae</taxon>
        <taxon>Ignisphaera</taxon>
    </lineage>
</organism>
<evidence type="ECO:0000256" key="4">
    <source>
        <dbReference type="ARBA" id="ARBA00022840"/>
    </source>
</evidence>
<dbReference type="AlphaFoldDB" id="A0A832AUV4"/>
<protein>
    <submittedName>
        <fullName evidence="6">ABC transporter ATP-binding protein</fullName>
    </submittedName>
</protein>
<dbReference type="SMART" id="SM00382">
    <property type="entry name" value="AAA"/>
    <property type="match status" value="1"/>
</dbReference>
<dbReference type="EMBL" id="DTAU01000150">
    <property type="protein sequence ID" value="HFQ79626.1"/>
    <property type="molecule type" value="Genomic_DNA"/>
</dbReference>
<dbReference type="InterPro" id="IPR050763">
    <property type="entry name" value="ABC_transporter_ATP-binding"/>
</dbReference>
<accession>A0A832AUV4</accession>
<evidence type="ECO:0000256" key="3">
    <source>
        <dbReference type="ARBA" id="ARBA00022741"/>
    </source>
</evidence>
<gene>
    <name evidence="6" type="ORF">ENT99_08045</name>
</gene>
<sequence length="302" mass="33740">MSNGNYVLEALEIVKKYGDMVALDKVTVRVAYNEMFCLIGPNGAGKTTFIESVLGLRKINSGKIVWFGREVKKRLPQDIAKSIGVVVENSRLIEGLTVEENLKYVASLWGIKLRDEDLKKLLDFVGMREYYSKLYGSLSAGQRKRVEIAASLVTEPRVIILDEPEANLDPVARVELMDIVKLLNKNDITVIYSTHVMEIAARYSTKIAMIVKGKIVAYGDPYDIASIYGGKWTVMVRFRKPVEIDMVNVKGGEVVVELDNILDAISLLMKLNTYANNIVSIVVEPPTLAKAFENIVKEVNHV</sequence>
<dbReference type="InterPro" id="IPR003439">
    <property type="entry name" value="ABC_transporter-like_ATP-bd"/>
</dbReference>
<evidence type="ECO:0000256" key="2">
    <source>
        <dbReference type="ARBA" id="ARBA00022448"/>
    </source>
</evidence>
<evidence type="ECO:0000256" key="1">
    <source>
        <dbReference type="ARBA" id="ARBA00005417"/>
    </source>
</evidence>
<dbReference type="InterPro" id="IPR017871">
    <property type="entry name" value="ABC_transporter-like_CS"/>
</dbReference>
<dbReference type="SUPFAM" id="SSF52540">
    <property type="entry name" value="P-loop containing nucleoside triphosphate hydrolases"/>
    <property type="match status" value="1"/>
</dbReference>
<dbReference type="Gene3D" id="3.40.50.300">
    <property type="entry name" value="P-loop containing nucleotide triphosphate hydrolases"/>
    <property type="match status" value="1"/>
</dbReference>